<gene>
    <name evidence="2" type="ORF">FNV43_RR27167</name>
</gene>
<dbReference type="GO" id="GO:0006099">
    <property type="term" value="P:tricarboxylic acid cycle"/>
    <property type="evidence" value="ECO:0007669"/>
    <property type="project" value="InterPro"/>
</dbReference>
<dbReference type="InterPro" id="IPR004489">
    <property type="entry name" value="Succ_DH/fum_Rdtase_Fe-S"/>
</dbReference>
<proteinExistence type="predicted"/>
<evidence type="ECO:0000259" key="1">
    <source>
        <dbReference type="Pfam" id="PF13085"/>
    </source>
</evidence>
<dbReference type="InterPro" id="IPR050573">
    <property type="entry name" value="SDH/FRD_Iron-Sulfur"/>
</dbReference>
<dbReference type="GO" id="GO:0009055">
    <property type="term" value="F:electron transfer activity"/>
    <property type="evidence" value="ECO:0007669"/>
    <property type="project" value="InterPro"/>
</dbReference>
<dbReference type="EMBL" id="VOIH02000012">
    <property type="protein sequence ID" value="KAF3432427.1"/>
    <property type="molecule type" value="Genomic_DNA"/>
</dbReference>
<dbReference type="GO" id="GO:0005739">
    <property type="term" value="C:mitochondrion"/>
    <property type="evidence" value="ECO:0007669"/>
    <property type="project" value="TreeGrafter"/>
</dbReference>
<dbReference type="InterPro" id="IPR025192">
    <property type="entry name" value="Succ_DH/fum_Rdtase_N"/>
</dbReference>
<dbReference type="Pfam" id="PF13085">
    <property type="entry name" value="Fer2_3"/>
    <property type="match status" value="1"/>
</dbReference>
<name>A0A8K0DWE0_9ROSA</name>
<dbReference type="Gene3D" id="3.10.20.30">
    <property type="match status" value="1"/>
</dbReference>
<reference evidence="2" key="1">
    <citation type="submission" date="2020-03" db="EMBL/GenBank/DDBJ databases">
        <title>A high-quality chromosome-level genome assembly of a woody plant with both climbing and erect habits, Rhamnella rubrinervis.</title>
        <authorList>
            <person name="Lu Z."/>
            <person name="Yang Y."/>
            <person name="Zhu X."/>
            <person name="Sun Y."/>
        </authorList>
    </citation>
    <scope>NUCLEOTIDE SEQUENCE</scope>
    <source>
        <strain evidence="2">BYM</strain>
        <tissue evidence="2">Leaf</tissue>
    </source>
</reference>
<dbReference type="SUPFAM" id="SSF54292">
    <property type="entry name" value="2Fe-2S ferredoxin-like"/>
    <property type="match status" value="1"/>
</dbReference>
<dbReference type="PANTHER" id="PTHR11921:SF29">
    <property type="entry name" value="SUCCINATE DEHYDROGENASE [UBIQUINONE] IRON-SULFUR SUBUNIT, MITOCHONDRIAL"/>
    <property type="match status" value="1"/>
</dbReference>
<sequence>MTQGPWLKPKTFSIYRLNPEKPQLQEYQINLKECGPMVLDALIKIKNEMDPKLMFRCSCWEGICGSYAINIGGCNGLTCLTKIEWNTAITLLLHMFVIKDTVVDMTNFYNQYKSKEPWLKRKNPPRARKGDSRARRIGLSLMGCTSAFSTPADFFDSLLEPQSYLGLCFAPR</sequence>
<evidence type="ECO:0000313" key="2">
    <source>
        <dbReference type="EMBL" id="KAF3432427.1"/>
    </source>
</evidence>
<keyword evidence="3" id="KW-1185">Reference proteome</keyword>
<dbReference type="GO" id="GO:0051536">
    <property type="term" value="F:iron-sulfur cluster binding"/>
    <property type="evidence" value="ECO:0007669"/>
    <property type="project" value="InterPro"/>
</dbReference>
<accession>A0A8K0DWE0</accession>
<organism evidence="2 3">
    <name type="scientific">Rhamnella rubrinervis</name>
    <dbReference type="NCBI Taxonomy" id="2594499"/>
    <lineage>
        <taxon>Eukaryota</taxon>
        <taxon>Viridiplantae</taxon>
        <taxon>Streptophyta</taxon>
        <taxon>Embryophyta</taxon>
        <taxon>Tracheophyta</taxon>
        <taxon>Spermatophyta</taxon>
        <taxon>Magnoliopsida</taxon>
        <taxon>eudicotyledons</taxon>
        <taxon>Gunneridae</taxon>
        <taxon>Pentapetalae</taxon>
        <taxon>rosids</taxon>
        <taxon>fabids</taxon>
        <taxon>Rosales</taxon>
        <taxon>Rhamnaceae</taxon>
        <taxon>rhamnoid group</taxon>
        <taxon>Rhamneae</taxon>
        <taxon>Rhamnella</taxon>
    </lineage>
</organism>
<dbReference type="GO" id="GO:0022904">
    <property type="term" value="P:respiratory electron transport chain"/>
    <property type="evidence" value="ECO:0007669"/>
    <property type="project" value="TreeGrafter"/>
</dbReference>
<dbReference type="InterPro" id="IPR036010">
    <property type="entry name" value="2Fe-2S_ferredoxin-like_sf"/>
</dbReference>
<dbReference type="NCBIfam" id="TIGR00384">
    <property type="entry name" value="dhsB"/>
    <property type="match status" value="1"/>
</dbReference>
<feature type="domain" description="Succinate dehydogenase/fumarate reductase N-terminal" evidence="1">
    <location>
        <begin position="11"/>
        <end position="109"/>
    </location>
</feature>
<dbReference type="InterPro" id="IPR012675">
    <property type="entry name" value="Beta-grasp_dom_sf"/>
</dbReference>
<dbReference type="Proteomes" id="UP000796880">
    <property type="component" value="Unassembled WGS sequence"/>
</dbReference>
<comment type="caution">
    <text evidence="2">The sequence shown here is derived from an EMBL/GenBank/DDBJ whole genome shotgun (WGS) entry which is preliminary data.</text>
</comment>
<dbReference type="GO" id="GO:0016491">
    <property type="term" value="F:oxidoreductase activity"/>
    <property type="evidence" value="ECO:0007669"/>
    <property type="project" value="InterPro"/>
</dbReference>
<evidence type="ECO:0000313" key="3">
    <source>
        <dbReference type="Proteomes" id="UP000796880"/>
    </source>
</evidence>
<dbReference type="PANTHER" id="PTHR11921">
    <property type="entry name" value="SUCCINATE DEHYDROGENASE IRON-SULFUR PROTEIN"/>
    <property type="match status" value="1"/>
</dbReference>
<dbReference type="OrthoDB" id="1714450at2759"/>
<dbReference type="AlphaFoldDB" id="A0A8K0DWE0"/>
<protein>
    <recommendedName>
        <fullName evidence="1">Succinate dehydogenase/fumarate reductase N-terminal domain-containing protein</fullName>
    </recommendedName>
</protein>